<organism evidence="2 3">
    <name type="scientific">Protopolystoma xenopodis</name>
    <dbReference type="NCBI Taxonomy" id="117903"/>
    <lineage>
        <taxon>Eukaryota</taxon>
        <taxon>Metazoa</taxon>
        <taxon>Spiralia</taxon>
        <taxon>Lophotrochozoa</taxon>
        <taxon>Platyhelminthes</taxon>
        <taxon>Monogenea</taxon>
        <taxon>Polyopisthocotylea</taxon>
        <taxon>Polystomatidea</taxon>
        <taxon>Polystomatidae</taxon>
        <taxon>Protopolystoma</taxon>
    </lineage>
</organism>
<keyword evidence="1" id="KW-0812">Transmembrane</keyword>
<feature type="transmembrane region" description="Helical" evidence="1">
    <location>
        <begin position="123"/>
        <end position="147"/>
    </location>
</feature>
<dbReference type="EMBL" id="CAAALY010280106">
    <property type="protein sequence ID" value="VEL43278.1"/>
    <property type="molecule type" value="Genomic_DNA"/>
</dbReference>
<keyword evidence="3" id="KW-1185">Reference proteome</keyword>
<evidence type="ECO:0000256" key="1">
    <source>
        <dbReference type="SAM" id="Phobius"/>
    </source>
</evidence>
<name>A0A3S5AR78_9PLAT</name>
<comment type="caution">
    <text evidence="2">The sequence shown here is derived from an EMBL/GenBank/DDBJ whole genome shotgun (WGS) entry which is preliminary data.</text>
</comment>
<evidence type="ECO:0000313" key="2">
    <source>
        <dbReference type="EMBL" id="VEL43278.1"/>
    </source>
</evidence>
<dbReference type="AlphaFoldDB" id="A0A3S5AR78"/>
<proteinExistence type="predicted"/>
<gene>
    <name evidence="2" type="ORF">PXEA_LOCUS36718</name>
</gene>
<keyword evidence="1" id="KW-1133">Transmembrane helix</keyword>
<sequence length="188" mass="20616">MSKPPLFYVATTLCLNIIPSILLCQPEVGRQQQSGPCLQTGRIRRLISHLNHFGLWLIGFKMRPCPPDSSCCSGLWCSRRLAAEADSSAGGLVSVEELEQALKEQKHRMAKITSLHQSWSSRLLLNIGLVIIVGIAVTAFILFSLYFGQVPIGPIPVWHTDSVDLELNATLTHLAAYGVVRLVDAGEL</sequence>
<dbReference type="Proteomes" id="UP000784294">
    <property type="component" value="Unassembled WGS sequence"/>
</dbReference>
<reference evidence="2" key="1">
    <citation type="submission" date="2018-11" db="EMBL/GenBank/DDBJ databases">
        <authorList>
            <consortium name="Pathogen Informatics"/>
        </authorList>
    </citation>
    <scope>NUCLEOTIDE SEQUENCE</scope>
</reference>
<evidence type="ECO:0000313" key="3">
    <source>
        <dbReference type="Proteomes" id="UP000784294"/>
    </source>
</evidence>
<keyword evidence="1" id="KW-0472">Membrane</keyword>
<accession>A0A3S5AR78</accession>
<evidence type="ECO:0008006" key="4">
    <source>
        <dbReference type="Google" id="ProtNLM"/>
    </source>
</evidence>
<feature type="transmembrane region" description="Helical" evidence="1">
    <location>
        <begin position="6"/>
        <end position="24"/>
    </location>
</feature>
<protein>
    <recommendedName>
        <fullName evidence="4">EF-hand domain-containing protein</fullName>
    </recommendedName>
</protein>